<evidence type="ECO:0000256" key="4">
    <source>
        <dbReference type="ARBA" id="ARBA00022597"/>
    </source>
</evidence>
<dbReference type="EMBL" id="CP000936">
    <property type="protein sequence ID" value="ACA37345.1"/>
    <property type="molecule type" value="Genomic_DNA"/>
</dbReference>
<dbReference type="GO" id="GO:0016301">
    <property type="term" value="F:kinase activity"/>
    <property type="evidence" value="ECO:0007669"/>
    <property type="project" value="UniProtKB-KW"/>
</dbReference>
<evidence type="ECO:0000313" key="9">
    <source>
        <dbReference type="EMBL" id="ACA37345.1"/>
    </source>
</evidence>
<evidence type="ECO:0000256" key="1">
    <source>
        <dbReference type="ARBA" id="ARBA00004496"/>
    </source>
</evidence>
<dbReference type="Gene3D" id="3.40.35.10">
    <property type="entry name" value="Phosphotransferase system, sorbose subfamily IIB component"/>
    <property type="match status" value="1"/>
</dbReference>
<protein>
    <submittedName>
        <fullName evidence="9">PTS system, IIB component</fullName>
    </submittedName>
</protein>
<name>B1I9X3_STRPI</name>
<dbReference type="AlphaFoldDB" id="B1I9X3"/>
<reference evidence="10" key="1">
    <citation type="journal article" date="2010" name="Genome Biol.">
        <title>Structure and dynamics of the pan-genome of Streptococcus pneumoniae and closely related species.</title>
        <authorList>
            <person name="Donati C."/>
            <person name="Hiller N.L."/>
            <person name="Tettelin H."/>
            <person name="Muzzi A."/>
            <person name="Croucher N.J."/>
            <person name="Angiuoli S.V."/>
            <person name="Oggioni M."/>
            <person name="Dunning Hotopp J.C."/>
            <person name="Hu F.Z."/>
            <person name="Riley D.R."/>
            <person name="Covacci A."/>
            <person name="Mitchell T.J."/>
            <person name="Bentley S.D."/>
            <person name="Kilian M."/>
            <person name="Ehrlich G.D."/>
            <person name="Rappuoli R."/>
            <person name="Moxon E.R."/>
            <person name="Masignani V."/>
        </authorList>
    </citation>
    <scope>NUCLEOTIDE SEQUENCE [LARGE SCALE GENOMIC DNA]</scope>
    <source>
        <strain evidence="10">Hungary19A-6</strain>
    </source>
</reference>
<dbReference type="KEGG" id="spv:SPH_2357"/>
<sequence length="159" mass="18438">MSIEFVRIDDRLVHGQVVTTWLKKYDIEQVIIVNDRISEDKTRQSILKISAPVGLKIVFFSVKRFVEVLNSVPIKKRTMLIYTNPKDVYDSIEGNLKLEYLNVGQMSKTEENEKVTGGVALGEEDKYYFKKIVDKGTRVEIQMVPNDKVTMLENFYKII</sequence>
<keyword evidence="2" id="KW-0813">Transport</keyword>
<dbReference type="CDD" id="cd00001">
    <property type="entry name" value="PTS_IIB_man"/>
    <property type="match status" value="1"/>
</dbReference>
<evidence type="ECO:0000256" key="2">
    <source>
        <dbReference type="ARBA" id="ARBA00022448"/>
    </source>
</evidence>
<keyword evidence="7" id="KW-0418">Kinase</keyword>
<keyword evidence="6" id="KW-0598">Phosphotransferase system</keyword>
<organism evidence="9 10">
    <name type="scientific">Streptococcus pneumoniae (strain Hungary19A-6)</name>
    <dbReference type="NCBI Taxonomy" id="487214"/>
    <lineage>
        <taxon>Bacteria</taxon>
        <taxon>Bacillati</taxon>
        <taxon>Bacillota</taxon>
        <taxon>Bacilli</taxon>
        <taxon>Lactobacillales</taxon>
        <taxon>Streptococcaceae</taxon>
        <taxon>Streptococcus</taxon>
    </lineage>
</organism>
<dbReference type="SUPFAM" id="SSF52728">
    <property type="entry name" value="PTS IIb component"/>
    <property type="match status" value="1"/>
</dbReference>
<dbReference type="Proteomes" id="UP000002163">
    <property type="component" value="Chromosome"/>
</dbReference>
<evidence type="ECO:0000256" key="7">
    <source>
        <dbReference type="ARBA" id="ARBA00022777"/>
    </source>
</evidence>
<feature type="domain" description="PTS EIIB type-4" evidence="8">
    <location>
        <begin position="1"/>
        <end position="159"/>
    </location>
</feature>
<proteinExistence type="predicted"/>
<evidence type="ECO:0000259" key="8">
    <source>
        <dbReference type="PROSITE" id="PS51101"/>
    </source>
</evidence>
<dbReference type="PROSITE" id="PS51101">
    <property type="entry name" value="PTS_EIIB_TYPE_4"/>
    <property type="match status" value="1"/>
</dbReference>
<evidence type="ECO:0000313" key="10">
    <source>
        <dbReference type="Proteomes" id="UP000002163"/>
    </source>
</evidence>
<comment type="subcellular location">
    <subcellularLocation>
        <location evidence="1">Cytoplasm</location>
    </subcellularLocation>
</comment>
<dbReference type="InterPro" id="IPR036667">
    <property type="entry name" value="PTS_IIB_sorbose-sp_sf"/>
</dbReference>
<dbReference type="GO" id="GO:0008982">
    <property type="term" value="F:protein-N(PI)-phosphohistidine-sugar phosphotransferase activity"/>
    <property type="evidence" value="ECO:0007669"/>
    <property type="project" value="InterPro"/>
</dbReference>
<dbReference type="HOGENOM" id="CLU_116175_1_0_9"/>
<dbReference type="Pfam" id="PF03830">
    <property type="entry name" value="PTSIIB_sorb"/>
    <property type="match status" value="1"/>
</dbReference>
<evidence type="ECO:0000256" key="6">
    <source>
        <dbReference type="ARBA" id="ARBA00022683"/>
    </source>
</evidence>
<keyword evidence="3" id="KW-0963">Cytoplasm</keyword>
<gene>
    <name evidence="9" type="ordered locus">SPH_2357</name>
</gene>
<dbReference type="RefSeq" id="WP_000020993.1">
    <property type="nucleotide sequence ID" value="NC_010380.1"/>
</dbReference>
<dbReference type="InterPro" id="IPR004720">
    <property type="entry name" value="PTS_IIB_sorbose-sp"/>
</dbReference>
<keyword evidence="4" id="KW-0762">Sugar transport</keyword>
<evidence type="ECO:0000256" key="3">
    <source>
        <dbReference type="ARBA" id="ARBA00022490"/>
    </source>
</evidence>
<dbReference type="GO" id="GO:0009401">
    <property type="term" value="P:phosphoenolpyruvate-dependent sugar phosphotransferase system"/>
    <property type="evidence" value="ECO:0007669"/>
    <property type="project" value="UniProtKB-KW"/>
</dbReference>
<evidence type="ECO:0000256" key="5">
    <source>
        <dbReference type="ARBA" id="ARBA00022679"/>
    </source>
</evidence>
<dbReference type="GO" id="GO:0005737">
    <property type="term" value="C:cytoplasm"/>
    <property type="evidence" value="ECO:0007669"/>
    <property type="project" value="UniProtKB-SubCell"/>
</dbReference>
<keyword evidence="5" id="KW-0808">Transferase</keyword>
<accession>B1I9X3</accession>